<sequence>MERIDCEVKNYDWGKKGADSVVAHVFQAGHPHVKIDPNRPYAELWMGTHPDGPAVIRSTGRKLSTHIVETETGDNNNNLHTKRQELHLAFIQKLMSIQRTLSLQVHPTKEQAEWLHEQDPIHYPDRNHKPELAFALTRFELLCGFRPAQEIALNMRTFPELCVIMGVKNCIDFCELAQEELRNAKALKECLKRCIKTMLDMQVNQSRKVAEQLESLFYRINAKNVRGCLQEETVDVMNRTHDEFPGDVGCFAPLYVNHMILEPGECCYYGAGEIHAYLSGECIECVGCSNNTIRAALTPKYIDRENLVKILNYRMTKPDFYLVHPETISQFPHVEQYAPDCRDFTLHQIKISRPTSNSETFWLPTLSCGSILIVIEGNAYLDEPETSNRQRASRGDIIYIPPSAEVRFVDVEENVLAYRTFSFEEGPDHESRSEAAKATLEYRKGNGIVPDTIVNQLVGTRPFNRLIMTENDKHDFVFDPEMEADGFL</sequence>
<comment type="pathway">
    <text evidence="3">Nucleotide-sugar biosynthesis; GDP-alpha-D-mannose biosynthesis; alpha-D-mannose 1-phosphate from D-fructose 6-phosphate: step 1/2.</text>
</comment>
<dbReference type="InterPro" id="IPR046458">
    <property type="entry name" value="PMI_typeI_hel"/>
</dbReference>
<dbReference type="NCBIfam" id="TIGR00218">
    <property type="entry name" value="manA"/>
    <property type="match status" value="1"/>
</dbReference>
<comment type="similarity">
    <text evidence="4">Belongs to the mannose-6-phosphate isomerase type 1 family.</text>
</comment>
<dbReference type="Gene3D" id="1.10.441.10">
    <property type="entry name" value="Phosphomannose Isomerase, domain 2"/>
    <property type="match status" value="1"/>
</dbReference>
<evidence type="ECO:0000259" key="12">
    <source>
        <dbReference type="Pfam" id="PF20512"/>
    </source>
</evidence>
<evidence type="ECO:0000256" key="8">
    <source>
        <dbReference type="ARBA" id="ARBA00023235"/>
    </source>
</evidence>
<dbReference type="InterPro" id="IPR016305">
    <property type="entry name" value="Mannose-6-P_Isomerase"/>
</dbReference>
<dbReference type="InterPro" id="IPR014710">
    <property type="entry name" value="RmlC-like_jellyroll"/>
</dbReference>
<evidence type="ECO:0000256" key="9">
    <source>
        <dbReference type="ARBA" id="ARBA00029741"/>
    </source>
</evidence>
<dbReference type="Pfam" id="PF20511">
    <property type="entry name" value="PMI_typeI_cat"/>
    <property type="match status" value="1"/>
</dbReference>
<dbReference type="CDD" id="cd07011">
    <property type="entry name" value="cupin_PMI_type_I_N"/>
    <property type="match status" value="1"/>
</dbReference>
<dbReference type="SUPFAM" id="SSF51182">
    <property type="entry name" value="RmlC-like cupins"/>
    <property type="match status" value="1"/>
</dbReference>
<evidence type="ECO:0000256" key="6">
    <source>
        <dbReference type="ARBA" id="ARBA00022723"/>
    </source>
</evidence>
<dbReference type="PANTHER" id="PTHR10309:SF2">
    <property type="entry name" value="MANNOSE-6-PHOSPHATE ISOMERASE"/>
    <property type="match status" value="1"/>
</dbReference>
<evidence type="ECO:0000256" key="4">
    <source>
        <dbReference type="ARBA" id="ARBA00010772"/>
    </source>
</evidence>
<dbReference type="GO" id="GO:0005829">
    <property type="term" value="C:cytosol"/>
    <property type="evidence" value="ECO:0007669"/>
    <property type="project" value="TreeGrafter"/>
</dbReference>
<dbReference type="PRINTS" id="PR00714">
    <property type="entry name" value="MAN6PISMRASE"/>
</dbReference>
<keyword evidence="6" id="KW-0479">Metal-binding</keyword>
<keyword evidence="13" id="KW-1185">Reference proteome</keyword>
<dbReference type="InterPro" id="IPR011051">
    <property type="entry name" value="RmlC_Cupin_sf"/>
</dbReference>
<protein>
    <recommendedName>
        <fullName evidence="5">mannose-6-phosphate isomerase</fullName>
        <ecNumber evidence="5">5.3.1.8</ecNumber>
    </recommendedName>
    <alternativeName>
        <fullName evidence="9">Phosphohexomutase</fullName>
    </alternativeName>
    <alternativeName>
        <fullName evidence="10">Phosphomannose isomerase</fullName>
    </alternativeName>
</protein>
<keyword evidence="7" id="KW-0862">Zinc</keyword>
<evidence type="ECO:0000256" key="7">
    <source>
        <dbReference type="ARBA" id="ARBA00022833"/>
    </source>
</evidence>
<evidence type="ECO:0000313" key="14">
    <source>
        <dbReference type="WBParaSite" id="L893_g15879.t1"/>
    </source>
</evidence>
<organism evidence="13 14">
    <name type="scientific">Steinernema glaseri</name>
    <dbReference type="NCBI Taxonomy" id="37863"/>
    <lineage>
        <taxon>Eukaryota</taxon>
        <taxon>Metazoa</taxon>
        <taxon>Ecdysozoa</taxon>
        <taxon>Nematoda</taxon>
        <taxon>Chromadorea</taxon>
        <taxon>Rhabditida</taxon>
        <taxon>Tylenchina</taxon>
        <taxon>Panagrolaimomorpha</taxon>
        <taxon>Strongyloidoidea</taxon>
        <taxon>Steinernematidae</taxon>
        <taxon>Steinernema</taxon>
    </lineage>
</organism>
<dbReference type="AlphaFoldDB" id="A0A1I7YFR6"/>
<dbReference type="Pfam" id="PF20512">
    <property type="entry name" value="PMI_typeI_hel"/>
    <property type="match status" value="1"/>
</dbReference>
<dbReference type="InterPro" id="IPR046457">
    <property type="entry name" value="PMI_typeI_cat"/>
</dbReference>
<evidence type="ECO:0000256" key="5">
    <source>
        <dbReference type="ARBA" id="ARBA00011956"/>
    </source>
</evidence>
<accession>A0A1I7YFR6</accession>
<dbReference type="GO" id="GO:0009298">
    <property type="term" value="P:GDP-mannose biosynthetic process"/>
    <property type="evidence" value="ECO:0007669"/>
    <property type="project" value="UniProtKB-UniPathway"/>
</dbReference>
<comment type="catalytic activity">
    <reaction evidence="1">
        <text>D-mannose 6-phosphate = D-fructose 6-phosphate</text>
        <dbReference type="Rhea" id="RHEA:12356"/>
        <dbReference type="ChEBI" id="CHEBI:58735"/>
        <dbReference type="ChEBI" id="CHEBI:61527"/>
        <dbReference type="EC" id="5.3.1.8"/>
    </reaction>
</comment>
<evidence type="ECO:0000256" key="3">
    <source>
        <dbReference type="ARBA" id="ARBA00004666"/>
    </source>
</evidence>
<reference evidence="14" key="1">
    <citation type="submission" date="2016-11" db="UniProtKB">
        <authorList>
            <consortium name="WormBaseParasite"/>
        </authorList>
    </citation>
    <scope>IDENTIFICATION</scope>
</reference>
<keyword evidence="8" id="KW-0413">Isomerase</keyword>
<feature type="domain" description="Phosphomannose isomerase type I helical insertion" evidence="12">
    <location>
        <begin position="185"/>
        <end position="255"/>
    </location>
</feature>
<dbReference type="PROSITE" id="PS00965">
    <property type="entry name" value="PMI_I_1"/>
    <property type="match status" value="1"/>
</dbReference>
<dbReference type="WBParaSite" id="L893_g15879.t1">
    <property type="protein sequence ID" value="L893_g15879.t1"/>
    <property type="gene ID" value="L893_g15879"/>
</dbReference>
<evidence type="ECO:0000256" key="1">
    <source>
        <dbReference type="ARBA" id="ARBA00000757"/>
    </source>
</evidence>
<feature type="domain" description="Phosphomannose isomerase type I catalytic" evidence="11">
    <location>
        <begin position="2"/>
        <end position="147"/>
    </location>
</feature>
<name>A0A1I7YFR6_9BILA</name>
<evidence type="ECO:0000259" key="11">
    <source>
        <dbReference type="Pfam" id="PF20511"/>
    </source>
</evidence>
<evidence type="ECO:0000313" key="13">
    <source>
        <dbReference type="Proteomes" id="UP000095287"/>
    </source>
</evidence>
<dbReference type="InterPro" id="IPR018050">
    <property type="entry name" value="Pmannose_isomerase-type1_CS"/>
</dbReference>
<comment type="cofactor">
    <cofactor evidence="2">
        <name>Zn(2+)</name>
        <dbReference type="ChEBI" id="CHEBI:29105"/>
    </cofactor>
</comment>
<dbReference type="Gene3D" id="2.60.120.10">
    <property type="entry name" value="Jelly Rolls"/>
    <property type="match status" value="2"/>
</dbReference>
<dbReference type="UniPathway" id="UPA00126">
    <property type="reaction ID" value="UER00423"/>
</dbReference>
<evidence type="ECO:0000256" key="10">
    <source>
        <dbReference type="ARBA" id="ARBA00030762"/>
    </source>
</evidence>
<dbReference type="GO" id="GO:0004476">
    <property type="term" value="F:mannose-6-phosphate isomerase activity"/>
    <property type="evidence" value="ECO:0007669"/>
    <property type="project" value="UniProtKB-EC"/>
</dbReference>
<dbReference type="EC" id="5.3.1.8" evidence="5"/>
<dbReference type="Proteomes" id="UP000095287">
    <property type="component" value="Unplaced"/>
</dbReference>
<dbReference type="GO" id="GO:0008270">
    <property type="term" value="F:zinc ion binding"/>
    <property type="evidence" value="ECO:0007669"/>
    <property type="project" value="InterPro"/>
</dbReference>
<proteinExistence type="inferred from homology"/>
<dbReference type="GO" id="GO:0005975">
    <property type="term" value="P:carbohydrate metabolic process"/>
    <property type="evidence" value="ECO:0007669"/>
    <property type="project" value="InterPro"/>
</dbReference>
<dbReference type="PANTHER" id="PTHR10309">
    <property type="entry name" value="MANNOSE-6-PHOSPHATE ISOMERASE"/>
    <property type="match status" value="1"/>
</dbReference>
<evidence type="ECO:0000256" key="2">
    <source>
        <dbReference type="ARBA" id="ARBA00001947"/>
    </source>
</evidence>
<dbReference type="InterPro" id="IPR001250">
    <property type="entry name" value="Man6P_Isoase-1"/>
</dbReference>